<dbReference type="Proteomes" id="UP001152024">
    <property type="component" value="Unassembled WGS sequence"/>
</dbReference>
<feature type="region of interest" description="Disordered" evidence="1">
    <location>
        <begin position="136"/>
        <end position="188"/>
    </location>
</feature>
<evidence type="ECO:0000313" key="2">
    <source>
        <dbReference type="EMBL" id="KAJ4138590.1"/>
    </source>
</evidence>
<feature type="compositionally biased region" description="Polar residues" evidence="1">
    <location>
        <begin position="168"/>
        <end position="188"/>
    </location>
</feature>
<protein>
    <submittedName>
        <fullName evidence="2">Uncharacterized protein</fullName>
    </submittedName>
</protein>
<comment type="caution">
    <text evidence="2">The sequence shown here is derived from an EMBL/GenBank/DDBJ whole genome shotgun (WGS) entry which is preliminary data.</text>
</comment>
<name>A0ABQ8RNN5_FUSEQ</name>
<evidence type="ECO:0000313" key="3">
    <source>
        <dbReference type="Proteomes" id="UP001152024"/>
    </source>
</evidence>
<accession>A0ABQ8RNN5</accession>
<gene>
    <name evidence="2" type="ORF">NW768_002439</name>
</gene>
<keyword evidence="3" id="KW-1185">Reference proteome</keyword>
<evidence type="ECO:0000256" key="1">
    <source>
        <dbReference type="SAM" id="MobiDB-lite"/>
    </source>
</evidence>
<feature type="compositionally biased region" description="Acidic residues" evidence="1">
    <location>
        <begin position="143"/>
        <end position="165"/>
    </location>
</feature>
<reference evidence="2" key="1">
    <citation type="submission" date="2022-09" db="EMBL/GenBank/DDBJ databases">
        <title>Fusarium specimens isolated from Avocado Roots.</title>
        <authorList>
            <person name="Stajich J."/>
            <person name="Roper C."/>
            <person name="Heimlech-Rivalta G."/>
        </authorList>
    </citation>
    <scope>NUCLEOTIDE SEQUENCE</scope>
    <source>
        <strain evidence="2">CF00095</strain>
    </source>
</reference>
<proteinExistence type="predicted"/>
<dbReference type="EMBL" id="JAOQBH010000003">
    <property type="protein sequence ID" value="KAJ4138590.1"/>
    <property type="molecule type" value="Genomic_DNA"/>
</dbReference>
<sequence length="350" mass="38911">MSNDQSNVEQATNAEYQRVGQQISVHQADGKTSTWITMDVRSTAPITMNAFTTAPMTINAYAGTAIKINVVDPPTSGQIAGLQNREVSEVIGVDTTEETGKTDNLSEHIFQHVHWTPSGYVEDDLSAVGHETAVKSLSGVESDSPDEGEPWESNSDDSDEEEDEDNNRSTTAEIGEPSESNLPTSGNSSNLTSYLRPVSNYPFFPISTNFIKCGIESSRQQGSAWKRSVLRVETPPLNGSRPTYSWHWPDANGRFPVSSWEFVLVCMRETTFQELCEVGLPTKRCSWDRYLNVDISGTIDLQPDFTLPERAGWRVIAWAKQPSVGGTWHWLDFQGRVVEETADFEENHDP</sequence>
<organism evidence="2 3">
    <name type="scientific">Fusarium equiseti</name>
    <name type="common">Fusarium scirpi</name>
    <dbReference type="NCBI Taxonomy" id="61235"/>
    <lineage>
        <taxon>Eukaryota</taxon>
        <taxon>Fungi</taxon>
        <taxon>Dikarya</taxon>
        <taxon>Ascomycota</taxon>
        <taxon>Pezizomycotina</taxon>
        <taxon>Sordariomycetes</taxon>
        <taxon>Hypocreomycetidae</taxon>
        <taxon>Hypocreales</taxon>
        <taxon>Nectriaceae</taxon>
        <taxon>Fusarium</taxon>
        <taxon>Fusarium incarnatum-equiseti species complex</taxon>
    </lineage>
</organism>